<sequence length="207" mass="23286">MFVRCHLPSGLDTGPGTRKSSTLCSLVLMLLVIATFLVCEVPGQMKEEIVGLGNHKRTGNQVELNPYAVKVTEKNFNLKEYRYRFEDACDVKIEKGYIELQYNEDGKGCIVDLLSKNKDKIKLTAVVRNKRGGIKKCLVVADHERNSYNNSMSFVYGVNNKVIEMLNKGPNKDSGTCRKNCAACMPWTVSWSRSTSKFVYAHTYLGI</sequence>
<evidence type="ECO:0000313" key="2">
    <source>
        <dbReference type="Proteomes" id="UP001497535"/>
    </source>
</evidence>
<proteinExistence type="predicted"/>
<protein>
    <submittedName>
        <fullName evidence="1">Uncharacterized protein</fullName>
    </submittedName>
</protein>
<reference evidence="1" key="1">
    <citation type="submission" date="2023-11" db="EMBL/GenBank/DDBJ databases">
        <authorList>
            <person name="Poullet M."/>
        </authorList>
    </citation>
    <scope>NUCLEOTIDE SEQUENCE</scope>
    <source>
        <strain evidence="1">E1834</strain>
    </source>
</reference>
<dbReference type="EMBL" id="CAVMJV010000053">
    <property type="protein sequence ID" value="CAK5084408.1"/>
    <property type="molecule type" value="Genomic_DNA"/>
</dbReference>
<keyword evidence="2" id="KW-1185">Reference proteome</keyword>
<gene>
    <name evidence="1" type="ORF">MENTE1834_LOCUS31802</name>
</gene>
<evidence type="ECO:0000313" key="1">
    <source>
        <dbReference type="EMBL" id="CAK5084408.1"/>
    </source>
</evidence>
<organism evidence="1 2">
    <name type="scientific">Meloidogyne enterolobii</name>
    <name type="common">Root-knot nematode worm</name>
    <name type="synonym">Meloidogyne mayaguensis</name>
    <dbReference type="NCBI Taxonomy" id="390850"/>
    <lineage>
        <taxon>Eukaryota</taxon>
        <taxon>Metazoa</taxon>
        <taxon>Ecdysozoa</taxon>
        <taxon>Nematoda</taxon>
        <taxon>Chromadorea</taxon>
        <taxon>Rhabditida</taxon>
        <taxon>Tylenchina</taxon>
        <taxon>Tylenchomorpha</taxon>
        <taxon>Tylenchoidea</taxon>
        <taxon>Meloidogynidae</taxon>
        <taxon>Meloidogyninae</taxon>
        <taxon>Meloidogyne</taxon>
    </lineage>
</organism>
<name>A0ACB0ZZL7_MELEN</name>
<comment type="caution">
    <text evidence="1">The sequence shown here is derived from an EMBL/GenBank/DDBJ whole genome shotgun (WGS) entry which is preliminary data.</text>
</comment>
<dbReference type="Proteomes" id="UP001497535">
    <property type="component" value="Unassembled WGS sequence"/>
</dbReference>
<accession>A0ACB0ZZL7</accession>